<evidence type="ECO:0000256" key="2">
    <source>
        <dbReference type="ARBA" id="ARBA00023002"/>
    </source>
</evidence>
<comment type="caution">
    <text evidence="3">The sequence shown here is derived from an EMBL/GenBank/DDBJ whole genome shotgun (WGS) entry which is preliminary data.</text>
</comment>
<sequence>MRVESPPSTWWCQWNALKGTGGTILTETDVSPRDLTGKWIIITGSNNGIGFEAAKAFARFGANLILACRDPPAWEQHPDAAVEECKAAAQSSGHSTTVEWWEIDMADLSSIDAFAQRWLATQRPLDILCNNAGISPPAMIVMTKDGFELTHQINFLSHVLLTLRLLDSLARSPEPRIVCTTSCYHFLGKYDLDHFNTEPGMIGDPYGNNKLYYQMWIVELQRRLLLNEGYKHITVNGLHPGYVNSGIWNNQRPDAGSSWRFPILKFIASWLAISVEQGSLAIVYAATNLECGPDPEVQGVGAVGGSGGGHYFNRIWKTEPMPYCRDEVARLEVWERVGKELGLREKGLDTLI</sequence>
<accession>A0ABR4IFE0</accession>
<protein>
    <recommendedName>
        <fullName evidence="5">NAD(P)-binding protein</fullName>
    </recommendedName>
</protein>
<evidence type="ECO:0000256" key="1">
    <source>
        <dbReference type="ARBA" id="ARBA00006484"/>
    </source>
</evidence>
<dbReference type="PRINTS" id="PR00081">
    <property type="entry name" value="GDHRDH"/>
</dbReference>
<keyword evidence="2" id="KW-0560">Oxidoreductase</keyword>
<dbReference type="SUPFAM" id="SSF51735">
    <property type="entry name" value="NAD(P)-binding Rossmann-fold domains"/>
    <property type="match status" value="1"/>
</dbReference>
<name>A0ABR4IFE0_9EURO</name>
<dbReference type="InterPro" id="IPR002347">
    <property type="entry name" value="SDR_fam"/>
</dbReference>
<evidence type="ECO:0008006" key="5">
    <source>
        <dbReference type="Google" id="ProtNLM"/>
    </source>
</evidence>
<dbReference type="EMBL" id="JBFXLS010000030">
    <property type="protein sequence ID" value="KAL2826462.1"/>
    <property type="molecule type" value="Genomic_DNA"/>
</dbReference>
<dbReference type="Gene3D" id="3.40.50.720">
    <property type="entry name" value="NAD(P)-binding Rossmann-like Domain"/>
    <property type="match status" value="1"/>
</dbReference>
<organism evidence="3 4">
    <name type="scientific">Aspergillus cavernicola</name>
    <dbReference type="NCBI Taxonomy" id="176166"/>
    <lineage>
        <taxon>Eukaryota</taxon>
        <taxon>Fungi</taxon>
        <taxon>Dikarya</taxon>
        <taxon>Ascomycota</taxon>
        <taxon>Pezizomycotina</taxon>
        <taxon>Eurotiomycetes</taxon>
        <taxon>Eurotiomycetidae</taxon>
        <taxon>Eurotiales</taxon>
        <taxon>Aspergillaceae</taxon>
        <taxon>Aspergillus</taxon>
        <taxon>Aspergillus subgen. Nidulantes</taxon>
    </lineage>
</organism>
<dbReference type="PANTHER" id="PTHR43157">
    <property type="entry name" value="PHOSPHATIDYLINOSITOL-GLYCAN BIOSYNTHESIS CLASS F PROTEIN-RELATED"/>
    <property type="match status" value="1"/>
</dbReference>
<reference evidence="3 4" key="1">
    <citation type="submission" date="2024-07" db="EMBL/GenBank/DDBJ databases">
        <title>Section-level genome sequencing and comparative genomics of Aspergillus sections Usti and Cavernicolus.</title>
        <authorList>
            <consortium name="Lawrence Berkeley National Laboratory"/>
            <person name="Nybo J.L."/>
            <person name="Vesth T.C."/>
            <person name="Theobald S."/>
            <person name="Frisvad J.C."/>
            <person name="Larsen T.O."/>
            <person name="Kjaerboelling I."/>
            <person name="Rothschild-Mancinelli K."/>
            <person name="Lyhne E.K."/>
            <person name="Kogle M.E."/>
            <person name="Barry K."/>
            <person name="Clum A."/>
            <person name="Na H."/>
            <person name="Ledsgaard L."/>
            <person name="Lin J."/>
            <person name="Lipzen A."/>
            <person name="Kuo A."/>
            <person name="Riley R."/>
            <person name="Mondo S."/>
            <person name="LaButti K."/>
            <person name="Haridas S."/>
            <person name="Pangalinan J."/>
            <person name="Salamov A.A."/>
            <person name="Simmons B.A."/>
            <person name="Magnuson J.K."/>
            <person name="Chen J."/>
            <person name="Drula E."/>
            <person name="Henrissat B."/>
            <person name="Wiebenga A."/>
            <person name="Lubbers R.J."/>
            <person name="Gomes A.C."/>
            <person name="Makela M.R."/>
            <person name="Stajich J."/>
            <person name="Grigoriev I.V."/>
            <person name="Mortensen U.H."/>
            <person name="De vries R.P."/>
            <person name="Baker S.E."/>
            <person name="Andersen M.R."/>
        </authorList>
    </citation>
    <scope>NUCLEOTIDE SEQUENCE [LARGE SCALE GENOMIC DNA]</scope>
    <source>
        <strain evidence="3 4">CBS 600.67</strain>
    </source>
</reference>
<dbReference type="PANTHER" id="PTHR43157:SF31">
    <property type="entry name" value="PHOSPHATIDYLINOSITOL-GLYCAN BIOSYNTHESIS CLASS F PROTEIN"/>
    <property type="match status" value="1"/>
</dbReference>
<gene>
    <name evidence="3" type="ORF">BDW59DRAFT_179572</name>
</gene>
<dbReference type="Proteomes" id="UP001610335">
    <property type="component" value="Unassembled WGS sequence"/>
</dbReference>
<dbReference type="InterPro" id="IPR036291">
    <property type="entry name" value="NAD(P)-bd_dom_sf"/>
</dbReference>
<evidence type="ECO:0000313" key="4">
    <source>
        <dbReference type="Proteomes" id="UP001610335"/>
    </source>
</evidence>
<dbReference type="Pfam" id="PF00106">
    <property type="entry name" value="adh_short"/>
    <property type="match status" value="1"/>
</dbReference>
<proteinExistence type="inferred from homology"/>
<evidence type="ECO:0000313" key="3">
    <source>
        <dbReference type="EMBL" id="KAL2826462.1"/>
    </source>
</evidence>
<comment type="similarity">
    <text evidence="1">Belongs to the short-chain dehydrogenases/reductases (SDR) family.</text>
</comment>
<keyword evidence="4" id="KW-1185">Reference proteome</keyword>